<dbReference type="Pfam" id="PF01425">
    <property type="entry name" value="Amidase"/>
    <property type="match status" value="1"/>
</dbReference>
<organism evidence="2 3">
    <name type="scientific">Eiseniibacteriota bacterium</name>
    <dbReference type="NCBI Taxonomy" id="2212470"/>
    <lineage>
        <taxon>Bacteria</taxon>
        <taxon>Candidatus Eiseniibacteriota</taxon>
    </lineage>
</organism>
<evidence type="ECO:0000313" key="2">
    <source>
        <dbReference type="EMBL" id="MBI3539774.1"/>
    </source>
</evidence>
<evidence type="ECO:0000259" key="1">
    <source>
        <dbReference type="Pfam" id="PF01425"/>
    </source>
</evidence>
<dbReference type="SUPFAM" id="SSF75304">
    <property type="entry name" value="Amidase signature (AS) enzymes"/>
    <property type="match status" value="1"/>
</dbReference>
<sequence length="153" mass="15758">MRPDRAATDEGGSSAPISDAAADTIVGIAEQIRTRKVSPVELTRAALDRIALRDAELNAFQLVLTDTAIAAAREAEREIAAGGWRGMLHGVPIAIKDLLDLAGTPTTAGSRVRPATAAAADATAVGRLRQAGAVIVGKTRLAEFAYSPGSNNS</sequence>
<feature type="domain" description="Amidase" evidence="1">
    <location>
        <begin position="41"/>
        <end position="153"/>
    </location>
</feature>
<dbReference type="InterPro" id="IPR023631">
    <property type="entry name" value="Amidase_dom"/>
</dbReference>
<dbReference type="PANTHER" id="PTHR11895">
    <property type="entry name" value="TRANSAMIDASE"/>
    <property type="match status" value="1"/>
</dbReference>
<dbReference type="EMBL" id="JACQAY010000182">
    <property type="protein sequence ID" value="MBI3539774.1"/>
    <property type="molecule type" value="Genomic_DNA"/>
</dbReference>
<dbReference type="Gene3D" id="3.90.1300.10">
    <property type="entry name" value="Amidase signature (AS) domain"/>
    <property type="match status" value="1"/>
</dbReference>
<gene>
    <name evidence="2" type="ORF">HY076_05835</name>
</gene>
<comment type="caution">
    <text evidence="2">The sequence shown here is derived from an EMBL/GenBank/DDBJ whole genome shotgun (WGS) entry which is preliminary data.</text>
</comment>
<feature type="non-terminal residue" evidence="2">
    <location>
        <position position="153"/>
    </location>
</feature>
<dbReference type="Proteomes" id="UP000807850">
    <property type="component" value="Unassembled WGS sequence"/>
</dbReference>
<name>A0A9D6LBR3_UNCEI</name>
<protein>
    <submittedName>
        <fullName evidence="2">Amidase</fullName>
    </submittedName>
</protein>
<dbReference type="InterPro" id="IPR036928">
    <property type="entry name" value="AS_sf"/>
</dbReference>
<accession>A0A9D6LBR3</accession>
<evidence type="ECO:0000313" key="3">
    <source>
        <dbReference type="Proteomes" id="UP000807850"/>
    </source>
</evidence>
<dbReference type="GO" id="GO:0003824">
    <property type="term" value="F:catalytic activity"/>
    <property type="evidence" value="ECO:0007669"/>
    <property type="project" value="InterPro"/>
</dbReference>
<dbReference type="AlphaFoldDB" id="A0A9D6LBR3"/>
<dbReference type="PANTHER" id="PTHR11895:SF176">
    <property type="entry name" value="AMIDASE AMID-RELATED"/>
    <property type="match status" value="1"/>
</dbReference>
<proteinExistence type="predicted"/>
<reference evidence="2" key="1">
    <citation type="submission" date="2020-07" db="EMBL/GenBank/DDBJ databases">
        <title>Huge and variable diversity of episymbiotic CPR bacteria and DPANN archaea in groundwater ecosystems.</title>
        <authorList>
            <person name="He C.Y."/>
            <person name="Keren R."/>
            <person name="Whittaker M."/>
            <person name="Farag I.F."/>
            <person name="Doudna J."/>
            <person name="Cate J.H.D."/>
            <person name="Banfield J.F."/>
        </authorList>
    </citation>
    <scope>NUCLEOTIDE SEQUENCE</scope>
    <source>
        <strain evidence="2">NC_groundwater_928_Pr1_S-0.2um_72_17</strain>
    </source>
</reference>
<dbReference type="InterPro" id="IPR000120">
    <property type="entry name" value="Amidase"/>
</dbReference>